<name>A0A562WL34_9ACTN</name>
<proteinExistence type="predicted"/>
<protein>
    <recommendedName>
        <fullName evidence="4">Dynamin family protein</fullName>
    </recommendedName>
</protein>
<evidence type="ECO:0000313" key="3">
    <source>
        <dbReference type="Proteomes" id="UP000319728"/>
    </source>
</evidence>
<accession>A0A562WL34</accession>
<evidence type="ECO:0000256" key="1">
    <source>
        <dbReference type="SAM" id="MobiDB-lite"/>
    </source>
</evidence>
<reference evidence="2 3" key="1">
    <citation type="submission" date="2019-07" db="EMBL/GenBank/DDBJ databases">
        <title>R&amp;d 2014.</title>
        <authorList>
            <person name="Klenk H.-P."/>
        </authorList>
    </citation>
    <scope>NUCLEOTIDE SEQUENCE [LARGE SCALE GENOMIC DNA]</scope>
    <source>
        <strain evidence="2 3">DSM 43912</strain>
    </source>
</reference>
<keyword evidence="3" id="KW-1185">Reference proteome</keyword>
<sequence>MTSRPRRGGNAPDGTGCAEADAADGDHRPADDSDALDAPVDPDAPAAQRGTEPAEGVRVAPDEPLAVIATGPAGAARRDVLAALLDVPPTTVPMPDDSYLVARYAPETTRVAFVPGYRQPHALAIDVPAAGPAFPRPPRRVELHLPAPLLRHVALVGAPDTDALGIAGSRVLCELAGRGGALLVVISADQVFTAAELDLLGRVARAGLAVFFVVTPGTTGWHGGVAPAATAPVDGTETPGGTPFAGVTPPVDPVGAAVRTQRAALLAVVPELAVAPWFPFRPGGVGALRRALVAWAAGEGPRRLATAPPAGPHRTVPVTPDAHARDWADRLDRQARAHAQRIRQHLAIELAHIHLRAVQEIVFGAGCAGLPRVLDREVHALSQLATVECDRAVDRLVRDTGTLVFGTPPQDTTHRRICAAVRAGLAGSRAVRSLERVLLVTSAGDIADVTGAGALAALDAYPGAPRTAVLPPVAVALAGGCFLHFWGPGSTDPGGARSWLQHVLRELDRELQREVSHRLDAVRRALGAVLAEAVDHGILLA</sequence>
<comment type="caution">
    <text evidence="2">The sequence shown here is derived from an EMBL/GenBank/DDBJ whole genome shotgun (WGS) entry which is preliminary data.</text>
</comment>
<dbReference type="Proteomes" id="UP000319728">
    <property type="component" value="Unassembled WGS sequence"/>
</dbReference>
<dbReference type="OrthoDB" id="3377891at2"/>
<feature type="region of interest" description="Disordered" evidence="1">
    <location>
        <begin position="1"/>
        <end position="63"/>
    </location>
</feature>
<organism evidence="2 3">
    <name type="scientific">Micromonospora sagamiensis</name>
    <dbReference type="NCBI Taxonomy" id="47875"/>
    <lineage>
        <taxon>Bacteria</taxon>
        <taxon>Bacillati</taxon>
        <taxon>Actinomycetota</taxon>
        <taxon>Actinomycetes</taxon>
        <taxon>Micromonosporales</taxon>
        <taxon>Micromonosporaceae</taxon>
        <taxon>Micromonospora</taxon>
    </lineage>
</organism>
<dbReference type="EMBL" id="VLLP01000001">
    <property type="protein sequence ID" value="TWJ31000.1"/>
    <property type="molecule type" value="Genomic_DNA"/>
</dbReference>
<evidence type="ECO:0008006" key="4">
    <source>
        <dbReference type="Google" id="ProtNLM"/>
    </source>
</evidence>
<feature type="compositionally biased region" description="Low complexity" evidence="1">
    <location>
        <begin position="36"/>
        <end position="47"/>
    </location>
</feature>
<evidence type="ECO:0000313" key="2">
    <source>
        <dbReference type="EMBL" id="TWJ31000.1"/>
    </source>
</evidence>
<dbReference type="AlphaFoldDB" id="A0A562WL34"/>
<dbReference type="RefSeq" id="WP_145819574.1">
    <property type="nucleotide sequence ID" value="NZ_AP023438.1"/>
</dbReference>
<gene>
    <name evidence="2" type="ORF">JD81_04552</name>
</gene>